<dbReference type="GO" id="GO:0016020">
    <property type="term" value="C:membrane"/>
    <property type="evidence" value="ECO:0007669"/>
    <property type="project" value="UniProtKB-SubCell"/>
</dbReference>
<dbReference type="EMBL" id="JAUEPS010000015">
    <property type="protein sequence ID" value="KAK0459134.1"/>
    <property type="molecule type" value="Genomic_DNA"/>
</dbReference>
<evidence type="ECO:0000256" key="1">
    <source>
        <dbReference type="ARBA" id="ARBA00004141"/>
    </source>
</evidence>
<dbReference type="Proteomes" id="UP001175211">
    <property type="component" value="Unassembled WGS sequence"/>
</dbReference>
<keyword evidence="4 7" id="KW-1133">Transmembrane helix</keyword>
<dbReference type="RefSeq" id="XP_060331360.1">
    <property type="nucleotide sequence ID" value="XM_060481608.1"/>
</dbReference>
<proteinExistence type="predicted"/>
<dbReference type="Pfam" id="PF13520">
    <property type="entry name" value="AA_permease_2"/>
    <property type="match status" value="1"/>
</dbReference>
<dbReference type="GO" id="GO:0022857">
    <property type="term" value="F:transmembrane transporter activity"/>
    <property type="evidence" value="ECO:0007669"/>
    <property type="project" value="InterPro"/>
</dbReference>
<feature type="transmembrane region" description="Helical" evidence="7">
    <location>
        <begin position="102"/>
        <end position="125"/>
    </location>
</feature>
<evidence type="ECO:0000256" key="3">
    <source>
        <dbReference type="ARBA" id="ARBA00022692"/>
    </source>
</evidence>
<reference evidence="8" key="1">
    <citation type="submission" date="2023-06" db="EMBL/GenBank/DDBJ databases">
        <authorList>
            <consortium name="Lawrence Berkeley National Laboratory"/>
            <person name="Ahrendt S."/>
            <person name="Sahu N."/>
            <person name="Indic B."/>
            <person name="Wong-Bajracharya J."/>
            <person name="Merenyi Z."/>
            <person name="Ke H.-M."/>
            <person name="Monk M."/>
            <person name="Kocsube S."/>
            <person name="Drula E."/>
            <person name="Lipzen A."/>
            <person name="Balint B."/>
            <person name="Henrissat B."/>
            <person name="Andreopoulos B."/>
            <person name="Martin F.M."/>
            <person name="Harder C.B."/>
            <person name="Rigling D."/>
            <person name="Ford K.L."/>
            <person name="Foster G.D."/>
            <person name="Pangilinan J."/>
            <person name="Papanicolaou A."/>
            <person name="Barry K."/>
            <person name="LaButti K."/>
            <person name="Viragh M."/>
            <person name="Koriabine M."/>
            <person name="Yan M."/>
            <person name="Riley R."/>
            <person name="Champramary S."/>
            <person name="Plett K.L."/>
            <person name="Tsai I.J."/>
            <person name="Slot J."/>
            <person name="Sipos G."/>
            <person name="Plett J."/>
            <person name="Nagy L.G."/>
            <person name="Grigoriev I.V."/>
        </authorList>
    </citation>
    <scope>NUCLEOTIDE SEQUENCE</scope>
    <source>
        <strain evidence="8">CCBAS 213</strain>
    </source>
</reference>
<name>A0AA39KDF9_ARMTA</name>
<dbReference type="GeneID" id="85365156"/>
<evidence type="ECO:0000256" key="6">
    <source>
        <dbReference type="SAM" id="MobiDB-lite"/>
    </source>
</evidence>
<dbReference type="PANTHER" id="PTHR45649:SF26">
    <property type="entry name" value="OS04G0435100 PROTEIN"/>
    <property type="match status" value="1"/>
</dbReference>
<evidence type="ECO:0000313" key="8">
    <source>
        <dbReference type="EMBL" id="KAK0459134.1"/>
    </source>
</evidence>
<evidence type="ECO:0000256" key="2">
    <source>
        <dbReference type="ARBA" id="ARBA00022448"/>
    </source>
</evidence>
<sequence>MGTDLVSIFASPIGQPMATSGDQGHYRVLSIHNHEFVRLHKELIRITFICSLGISIASMDLLISASQQTCVFSRDGALPLSAVSYQINSHTGTPTNCVCVCVFIAAMLGLLSFAGSAAIGAIFTMDIPSRPESSRYHADPQKSRCKERSWRP</sequence>
<evidence type="ECO:0000256" key="5">
    <source>
        <dbReference type="ARBA" id="ARBA00023136"/>
    </source>
</evidence>
<comment type="caution">
    <text evidence="8">The sequence shown here is derived from an EMBL/GenBank/DDBJ whole genome shotgun (WGS) entry which is preliminary data.</text>
</comment>
<dbReference type="PANTHER" id="PTHR45649">
    <property type="entry name" value="AMINO-ACID PERMEASE BAT1"/>
    <property type="match status" value="1"/>
</dbReference>
<feature type="region of interest" description="Disordered" evidence="6">
    <location>
        <begin position="131"/>
        <end position="152"/>
    </location>
</feature>
<evidence type="ECO:0000256" key="7">
    <source>
        <dbReference type="SAM" id="Phobius"/>
    </source>
</evidence>
<keyword evidence="3 7" id="KW-0812">Transmembrane</keyword>
<dbReference type="AlphaFoldDB" id="A0AA39KDF9"/>
<protein>
    <submittedName>
        <fullName evidence="8">Uncharacterized protein</fullName>
    </submittedName>
</protein>
<evidence type="ECO:0000313" key="9">
    <source>
        <dbReference type="Proteomes" id="UP001175211"/>
    </source>
</evidence>
<keyword evidence="2" id="KW-0813">Transport</keyword>
<dbReference type="InterPro" id="IPR002293">
    <property type="entry name" value="AA/rel_permease1"/>
</dbReference>
<comment type="subcellular location">
    <subcellularLocation>
        <location evidence="1">Membrane</location>
        <topology evidence="1">Multi-pass membrane protein</topology>
    </subcellularLocation>
</comment>
<keyword evidence="9" id="KW-1185">Reference proteome</keyword>
<evidence type="ECO:0000256" key="4">
    <source>
        <dbReference type="ARBA" id="ARBA00022989"/>
    </source>
</evidence>
<keyword evidence="5 7" id="KW-0472">Membrane</keyword>
<gene>
    <name evidence="8" type="ORF">EV420DRAFT_304924</name>
</gene>
<organism evidence="8 9">
    <name type="scientific">Armillaria tabescens</name>
    <name type="common">Ringless honey mushroom</name>
    <name type="synonym">Agaricus tabescens</name>
    <dbReference type="NCBI Taxonomy" id="1929756"/>
    <lineage>
        <taxon>Eukaryota</taxon>
        <taxon>Fungi</taxon>
        <taxon>Dikarya</taxon>
        <taxon>Basidiomycota</taxon>
        <taxon>Agaricomycotina</taxon>
        <taxon>Agaricomycetes</taxon>
        <taxon>Agaricomycetidae</taxon>
        <taxon>Agaricales</taxon>
        <taxon>Marasmiineae</taxon>
        <taxon>Physalacriaceae</taxon>
        <taxon>Desarmillaria</taxon>
    </lineage>
</organism>
<accession>A0AA39KDF9</accession>
<feature type="compositionally biased region" description="Basic and acidic residues" evidence="6">
    <location>
        <begin position="132"/>
        <end position="152"/>
    </location>
</feature>